<dbReference type="InterPro" id="IPR036388">
    <property type="entry name" value="WH-like_DNA-bd_sf"/>
</dbReference>
<keyword evidence="3 5" id="KW-0238">DNA-binding</keyword>
<dbReference type="Proteomes" id="UP000193207">
    <property type="component" value="Unassembled WGS sequence"/>
</dbReference>
<dbReference type="SMART" id="SM00862">
    <property type="entry name" value="Trans_reg_C"/>
    <property type="match status" value="1"/>
</dbReference>
<reference evidence="8 9" key="1">
    <citation type="submission" date="2017-03" db="EMBL/GenBank/DDBJ databases">
        <authorList>
            <person name="Afonso C.L."/>
            <person name="Miller P.J."/>
            <person name="Scott M.A."/>
            <person name="Spackman E."/>
            <person name="Goraichik I."/>
            <person name="Dimitrov K.M."/>
            <person name="Suarez D.L."/>
            <person name="Swayne D.E."/>
        </authorList>
    </citation>
    <scope>NUCLEOTIDE SEQUENCE [LARGE SCALE GENOMIC DNA]</scope>
    <source>
        <strain evidence="8 9">CECT 8110</strain>
    </source>
</reference>
<dbReference type="PROSITE" id="PS50110">
    <property type="entry name" value="RESPONSE_REGULATORY"/>
    <property type="match status" value="1"/>
</dbReference>
<evidence type="ECO:0000313" key="9">
    <source>
        <dbReference type="Proteomes" id="UP000193207"/>
    </source>
</evidence>
<dbReference type="Gene3D" id="6.10.250.690">
    <property type="match status" value="1"/>
</dbReference>
<accession>A0A1X6YKZ7</accession>
<dbReference type="SUPFAM" id="SSF52172">
    <property type="entry name" value="CheY-like"/>
    <property type="match status" value="1"/>
</dbReference>
<dbReference type="InterPro" id="IPR011006">
    <property type="entry name" value="CheY-like_superfamily"/>
</dbReference>
<evidence type="ECO:0000256" key="1">
    <source>
        <dbReference type="ARBA" id="ARBA00022553"/>
    </source>
</evidence>
<keyword evidence="1 4" id="KW-0597">Phosphoprotein</keyword>
<feature type="modified residue" description="4-aspartylphosphate" evidence="4">
    <location>
        <position position="52"/>
    </location>
</feature>
<sequence length="237" mass="26213">MTIALVLESDETLRRHIVDALSEEGYSALACETVDAFSRIVAQRNIDVFLIDARLPDGDGVQLVKELRSESDAGIVLMACTSDEVDVVLGLELGADDYVVKPFRMRELRARVNAVMRRTRGYSRLRNEIAPVEKTACHVAHGLRIYGGSRSVKRESGELVDLTTLEFDVLAVLSSLPNHVFSRSQIMQKVRGPDWAANDRAIDGLVSRLRQKLFPDGSGAQRIKTVRGIGYMLTAAE</sequence>
<evidence type="ECO:0000256" key="4">
    <source>
        <dbReference type="PROSITE-ProRule" id="PRU00169"/>
    </source>
</evidence>
<gene>
    <name evidence="8" type="primary">ompR_1</name>
    <name evidence="8" type="ORF">ROH8110_01009</name>
</gene>
<evidence type="ECO:0000313" key="8">
    <source>
        <dbReference type="EMBL" id="SLN24257.1"/>
    </source>
</evidence>
<protein>
    <submittedName>
        <fullName evidence="8">Transcriptional regulatory protein OmpR</fullName>
    </submittedName>
</protein>
<dbReference type="RefSeq" id="WP_170156437.1">
    <property type="nucleotide sequence ID" value="NZ_FWFU01000001.1"/>
</dbReference>
<evidence type="ECO:0000259" key="6">
    <source>
        <dbReference type="PROSITE" id="PS50110"/>
    </source>
</evidence>
<evidence type="ECO:0000256" key="5">
    <source>
        <dbReference type="PROSITE-ProRule" id="PRU01091"/>
    </source>
</evidence>
<dbReference type="Pfam" id="PF00072">
    <property type="entry name" value="Response_reg"/>
    <property type="match status" value="1"/>
</dbReference>
<feature type="domain" description="Response regulatory" evidence="6">
    <location>
        <begin position="3"/>
        <end position="116"/>
    </location>
</feature>
<dbReference type="GO" id="GO:0000976">
    <property type="term" value="F:transcription cis-regulatory region binding"/>
    <property type="evidence" value="ECO:0007669"/>
    <property type="project" value="TreeGrafter"/>
</dbReference>
<dbReference type="PANTHER" id="PTHR48111">
    <property type="entry name" value="REGULATOR OF RPOS"/>
    <property type="match status" value="1"/>
</dbReference>
<keyword evidence="2" id="KW-0902">Two-component regulatory system</keyword>
<organism evidence="8 9">
    <name type="scientific">Roseovarius halotolerans</name>
    <dbReference type="NCBI Taxonomy" id="505353"/>
    <lineage>
        <taxon>Bacteria</taxon>
        <taxon>Pseudomonadati</taxon>
        <taxon>Pseudomonadota</taxon>
        <taxon>Alphaproteobacteria</taxon>
        <taxon>Rhodobacterales</taxon>
        <taxon>Roseobacteraceae</taxon>
        <taxon>Roseovarius</taxon>
    </lineage>
</organism>
<dbReference type="AlphaFoldDB" id="A0A1X6YKZ7"/>
<dbReference type="Gene3D" id="1.10.10.10">
    <property type="entry name" value="Winged helix-like DNA-binding domain superfamily/Winged helix DNA-binding domain"/>
    <property type="match status" value="1"/>
</dbReference>
<evidence type="ECO:0000259" key="7">
    <source>
        <dbReference type="PROSITE" id="PS51755"/>
    </source>
</evidence>
<dbReference type="GO" id="GO:0005829">
    <property type="term" value="C:cytosol"/>
    <property type="evidence" value="ECO:0007669"/>
    <property type="project" value="TreeGrafter"/>
</dbReference>
<proteinExistence type="predicted"/>
<dbReference type="PANTHER" id="PTHR48111:SF40">
    <property type="entry name" value="PHOSPHATE REGULON TRANSCRIPTIONAL REGULATORY PROTEIN PHOB"/>
    <property type="match status" value="1"/>
</dbReference>
<dbReference type="Pfam" id="PF00486">
    <property type="entry name" value="Trans_reg_C"/>
    <property type="match status" value="1"/>
</dbReference>
<dbReference type="Gene3D" id="3.40.50.2300">
    <property type="match status" value="1"/>
</dbReference>
<dbReference type="InterPro" id="IPR039420">
    <property type="entry name" value="WalR-like"/>
</dbReference>
<dbReference type="InterPro" id="IPR001789">
    <property type="entry name" value="Sig_transdc_resp-reg_receiver"/>
</dbReference>
<evidence type="ECO:0000256" key="3">
    <source>
        <dbReference type="ARBA" id="ARBA00023125"/>
    </source>
</evidence>
<dbReference type="PROSITE" id="PS51755">
    <property type="entry name" value="OMPR_PHOB"/>
    <property type="match status" value="1"/>
</dbReference>
<evidence type="ECO:0000256" key="2">
    <source>
        <dbReference type="ARBA" id="ARBA00023012"/>
    </source>
</evidence>
<dbReference type="InterPro" id="IPR001867">
    <property type="entry name" value="OmpR/PhoB-type_DNA-bd"/>
</dbReference>
<name>A0A1X6YKZ7_9RHOB</name>
<keyword evidence="9" id="KW-1185">Reference proteome</keyword>
<dbReference type="CDD" id="cd00383">
    <property type="entry name" value="trans_reg_C"/>
    <property type="match status" value="1"/>
</dbReference>
<dbReference type="GO" id="GO:0000156">
    <property type="term" value="F:phosphorelay response regulator activity"/>
    <property type="evidence" value="ECO:0007669"/>
    <property type="project" value="TreeGrafter"/>
</dbReference>
<feature type="domain" description="OmpR/PhoB-type" evidence="7">
    <location>
        <begin position="134"/>
        <end position="235"/>
    </location>
</feature>
<dbReference type="SMART" id="SM00448">
    <property type="entry name" value="REC"/>
    <property type="match status" value="1"/>
</dbReference>
<dbReference type="GO" id="GO:0032993">
    <property type="term" value="C:protein-DNA complex"/>
    <property type="evidence" value="ECO:0007669"/>
    <property type="project" value="TreeGrafter"/>
</dbReference>
<dbReference type="SUPFAM" id="SSF46894">
    <property type="entry name" value="C-terminal effector domain of the bipartite response regulators"/>
    <property type="match status" value="1"/>
</dbReference>
<feature type="DNA-binding region" description="OmpR/PhoB-type" evidence="5">
    <location>
        <begin position="134"/>
        <end position="235"/>
    </location>
</feature>
<dbReference type="GO" id="GO:0006355">
    <property type="term" value="P:regulation of DNA-templated transcription"/>
    <property type="evidence" value="ECO:0007669"/>
    <property type="project" value="InterPro"/>
</dbReference>
<dbReference type="InterPro" id="IPR016032">
    <property type="entry name" value="Sig_transdc_resp-reg_C-effctor"/>
</dbReference>
<dbReference type="EMBL" id="FWFU01000001">
    <property type="protein sequence ID" value="SLN24257.1"/>
    <property type="molecule type" value="Genomic_DNA"/>
</dbReference>